<evidence type="ECO:0000313" key="2">
    <source>
        <dbReference type="EMBL" id="GEN76561.1"/>
    </source>
</evidence>
<evidence type="ECO:0000313" key="3">
    <source>
        <dbReference type="Proteomes" id="UP000321863"/>
    </source>
</evidence>
<evidence type="ECO:0008006" key="4">
    <source>
        <dbReference type="Google" id="ProtNLM"/>
    </source>
</evidence>
<dbReference type="AlphaFoldDB" id="A0A511YMY6"/>
<gene>
    <name evidence="2" type="ORF">CHA01nite_23010</name>
</gene>
<dbReference type="EMBL" id="BJYJ01000011">
    <property type="protein sequence ID" value="GEN76561.1"/>
    <property type="molecule type" value="Genomic_DNA"/>
</dbReference>
<name>A0A511YMY6_9FLAO</name>
<dbReference type="PROSITE" id="PS51257">
    <property type="entry name" value="PROKAR_LIPOPROTEIN"/>
    <property type="match status" value="1"/>
</dbReference>
<accession>A0A511YMY6</accession>
<organism evidence="2 3">
    <name type="scientific">Chryseobacterium hagamense</name>
    <dbReference type="NCBI Taxonomy" id="395935"/>
    <lineage>
        <taxon>Bacteria</taxon>
        <taxon>Pseudomonadati</taxon>
        <taxon>Bacteroidota</taxon>
        <taxon>Flavobacteriia</taxon>
        <taxon>Flavobacteriales</taxon>
        <taxon>Weeksellaceae</taxon>
        <taxon>Chryseobacterium group</taxon>
        <taxon>Chryseobacterium</taxon>
    </lineage>
</organism>
<feature type="chain" id="PRO_5022241853" description="C-type lysozyme inhibitor domain-containing protein" evidence="1">
    <location>
        <begin position="26"/>
        <end position="140"/>
    </location>
</feature>
<sequence>MKLLIIMKKLVKTIMIASIPLTAVAACRHQSKEEEIIPENTADVKKSTDPITKEVYTDDFGDQLEVAVNDAHNTVTVRLDGKTYELKKNDKLPEFTANDAFYQFSDVRGEVTFLKKDYNIVLFHHKKNKASSAGTKMASY</sequence>
<protein>
    <recommendedName>
        <fullName evidence="4">C-type lysozyme inhibitor domain-containing protein</fullName>
    </recommendedName>
</protein>
<reference evidence="2 3" key="1">
    <citation type="submission" date="2019-07" db="EMBL/GenBank/DDBJ databases">
        <title>Whole genome shotgun sequence of Chryseobacterium hagamense NBRC 105253.</title>
        <authorList>
            <person name="Hosoyama A."/>
            <person name="Uohara A."/>
            <person name="Ohji S."/>
            <person name="Ichikawa N."/>
        </authorList>
    </citation>
    <scope>NUCLEOTIDE SEQUENCE [LARGE SCALE GENOMIC DNA]</scope>
    <source>
        <strain evidence="2 3">NBRC 105253</strain>
    </source>
</reference>
<keyword evidence="1" id="KW-0732">Signal</keyword>
<evidence type="ECO:0000256" key="1">
    <source>
        <dbReference type="SAM" id="SignalP"/>
    </source>
</evidence>
<feature type="signal peptide" evidence="1">
    <location>
        <begin position="1"/>
        <end position="25"/>
    </location>
</feature>
<keyword evidence="3" id="KW-1185">Reference proteome</keyword>
<proteinExistence type="predicted"/>
<dbReference type="Proteomes" id="UP000321863">
    <property type="component" value="Unassembled WGS sequence"/>
</dbReference>
<comment type="caution">
    <text evidence="2">The sequence shown here is derived from an EMBL/GenBank/DDBJ whole genome shotgun (WGS) entry which is preliminary data.</text>
</comment>